<evidence type="ECO:0000313" key="3">
    <source>
        <dbReference type="Proteomes" id="UP000187464"/>
    </source>
</evidence>
<dbReference type="Pfam" id="PF04734">
    <property type="entry name" value="Ceramidase_alk"/>
    <property type="match status" value="1"/>
</dbReference>
<accession>A0A1R3SZD2</accession>
<dbReference type="GO" id="GO:0017040">
    <property type="term" value="F:N-acylsphingosine amidohydrolase activity"/>
    <property type="evidence" value="ECO:0007669"/>
    <property type="project" value="UniProtKB-EC"/>
</dbReference>
<reference evidence="2 3" key="1">
    <citation type="submission" date="2016-08" db="EMBL/GenBank/DDBJ databases">
        <authorList>
            <person name="Seilhamer J.J."/>
        </authorList>
    </citation>
    <scope>NUCLEOTIDE SEQUENCE [LARGE SCALE GENOMIC DNA]</scope>
    <source>
        <strain evidence="2">M3/6</strain>
    </source>
</reference>
<keyword evidence="2" id="KW-0378">Hydrolase</keyword>
<organism evidence="2 3">
    <name type="scientific">Proteiniphilum saccharofermentans</name>
    <dbReference type="NCBI Taxonomy" id="1642647"/>
    <lineage>
        <taxon>Bacteria</taxon>
        <taxon>Pseudomonadati</taxon>
        <taxon>Bacteroidota</taxon>
        <taxon>Bacteroidia</taxon>
        <taxon>Bacteroidales</taxon>
        <taxon>Dysgonomonadaceae</taxon>
        <taxon>Proteiniphilum</taxon>
    </lineage>
</organism>
<name>A0A1R3SZD2_9BACT</name>
<dbReference type="PROSITE" id="PS51257">
    <property type="entry name" value="PROKAR_LIPOPROTEIN"/>
    <property type="match status" value="1"/>
</dbReference>
<dbReference type="KEGG" id="psac:PSM36_0406"/>
<dbReference type="Proteomes" id="UP000187464">
    <property type="component" value="Chromosome I"/>
</dbReference>
<dbReference type="STRING" id="1642647.PSM36_0406"/>
<dbReference type="RefSeq" id="WP_076928564.1">
    <property type="nucleotide sequence ID" value="NZ_LT605205.1"/>
</dbReference>
<protein>
    <submittedName>
        <fullName evidence="2">Putative ceramidase</fullName>
        <ecNumber evidence="2">3.5.1.23</ecNumber>
    </submittedName>
</protein>
<gene>
    <name evidence="2" type="ORF">PSM36_0406</name>
</gene>
<proteinExistence type="predicted"/>
<evidence type="ECO:0000259" key="1">
    <source>
        <dbReference type="Pfam" id="PF04734"/>
    </source>
</evidence>
<dbReference type="InterPro" id="IPR031329">
    <property type="entry name" value="NEUT/ALK_ceramidase_N"/>
</dbReference>
<feature type="domain" description="Neutral/alkaline non-lysosomal ceramidase N-terminal" evidence="1">
    <location>
        <begin position="32"/>
        <end position="232"/>
    </location>
</feature>
<dbReference type="EMBL" id="LT605205">
    <property type="protein sequence ID" value="SCD19239.1"/>
    <property type="molecule type" value="Genomic_DNA"/>
</dbReference>
<dbReference type="AlphaFoldDB" id="A0A1R3SZD2"/>
<dbReference type="EC" id="3.5.1.23" evidence="2"/>
<sequence>MKHLILYILPVIVYVLTFAGCSSSPDQLRCNIGIADITPEESVVLAGFAARKGLSTGIHRPLKTHCIVIENDSVRVCIISNDMMEISINMAGELREEIATQTGIPYDHIFIHSTHTHSAPRAGGSSAEKGGTNYAFVKKLRETVVRNAVQTANNKKAFIPFTIETGKGECEINCNRREKDGPCDHDVYLSHFLDKEKKPIVSLLNFACHPVSLNHRSLVVSTDFPGITVEELSKEWGNDVFYFSGAAGNVDPCGALRTDTSYTQARGMELADAVRNIRTEKIKKSNILRVSSMEVKLPFRVSKITPEIVNDHADEIKQWNAFGTWKNDVERWRSATLEKIAKDEVKNWLPFEIASVNIGGLVLFFSQGEPFNEYQTLLRENNPGITLFFIAYTNGQNSYLPSKYAFGRDAYEYEKEQMHIYIGAPYPLSAEMPVVYEMAMKQVVNDVASNQ</sequence>
<evidence type="ECO:0000313" key="2">
    <source>
        <dbReference type="EMBL" id="SCD19239.1"/>
    </source>
</evidence>
<keyword evidence="3" id="KW-1185">Reference proteome</keyword>